<evidence type="ECO:0000259" key="1">
    <source>
        <dbReference type="Pfam" id="PF13590"/>
    </source>
</evidence>
<dbReference type="InterPro" id="IPR025411">
    <property type="entry name" value="DUF4136"/>
</dbReference>
<dbReference type="Proteomes" id="UP000236736">
    <property type="component" value="Unassembled WGS sequence"/>
</dbReference>
<dbReference type="Gene3D" id="3.30.160.670">
    <property type="match status" value="1"/>
</dbReference>
<feature type="domain" description="DUF4136" evidence="1">
    <location>
        <begin position="83"/>
        <end position="225"/>
    </location>
</feature>
<dbReference type="STRING" id="1120964.GCA_001313265_00816"/>
<gene>
    <name evidence="2" type="ORF">SAMN03080598_00831</name>
</gene>
<evidence type="ECO:0000313" key="3">
    <source>
        <dbReference type="Proteomes" id="UP000236736"/>
    </source>
</evidence>
<dbReference type="EMBL" id="FNVR01000003">
    <property type="protein sequence ID" value="SEF63764.1"/>
    <property type="molecule type" value="Genomic_DNA"/>
</dbReference>
<sequence length="234" mass="27586">MKIRLAKIVNPLILEKKIVNKGLCFFVKEENLTFNISSPISQYTDMKWKFQHSILSLFLVVFSSCSSIEVFNENNELPLVRPYQTFVIINKEVGMRGFSSQFIDELVQIQIQETLENAGMIYDSKQPDVVIRYHSNEDIRQREVINNLNPYPFWGYRVYNPWIFYPYQDNRISTSNYELLQVIVDFIDPVQDKFLMTLTGVTEVSSPKQKQKRVEKTLDSVLRFFISQNNQTRN</sequence>
<dbReference type="AlphaFoldDB" id="A0A1H5TLW9"/>
<protein>
    <recommendedName>
        <fullName evidence="1">DUF4136 domain-containing protein</fullName>
    </recommendedName>
</protein>
<keyword evidence="3" id="KW-1185">Reference proteome</keyword>
<accession>A0A1H5TLW9</accession>
<dbReference type="Pfam" id="PF13590">
    <property type="entry name" value="DUF4136"/>
    <property type="match status" value="1"/>
</dbReference>
<organism evidence="2 3">
    <name type="scientific">Algoriphagus boritolerans DSM 17298 = JCM 18970</name>
    <dbReference type="NCBI Taxonomy" id="1120964"/>
    <lineage>
        <taxon>Bacteria</taxon>
        <taxon>Pseudomonadati</taxon>
        <taxon>Bacteroidota</taxon>
        <taxon>Cytophagia</taxon>
        <taxon>Cytophagales</taxon>
        <taxon>Cyclobacteriaceae</taxon>
        <taxon>Algoriphagus</taxon>
    </lineage>
</organism>
<dbReference type="RefSeq" id="WP_235009792.1">
    <property type="nucleotide sequence ID" value="NZ_FNVR01000003.1"/>
</dbReference>
<name>A0A1H5TLW9_9BACT</name>
<reference evidence="3" key="1">
    <citation type="submission" date="2016-10" db="EMBL/GenBank/DDBJ databases">
        <authorList>
            <person name="Varghese N."/>
            <person name="Submissions S."/>
        </authorList>
    </citation>
    <scope>NUCLEOTIDE SEQUENCE [LARGE SCALE GENOMIC DNA]</scope>
    <source>
        <strain evidence="3">DSM 17298</strain>
    </source>
</reference>
<proteinExistence type="predicted"/>
<evidence type="ECO:0000313" key="2">
    <source>
        <dbReference type="EMBL" id="SEF63764.1"/>
    </source>
</evidence>